<dbReference type="AlphaFoldDB" id="A0A6N6JB49"/>
<gene>
    <name evidence="1" type="ORF">KIN_02910</name>
</gene>
<sequence length="139" mass="15763">MLEKESLYKGSDNGSLIGYQNRITLAHIACDARSTGQGMAGRHRCYDMLLEQRIKSEAYHVFWCGQASDDQIKMPIPQLIQQNLIFPGPDRQTVRETRCPKLGNGLRNKRRGDRRQCSDPQSRTVVAVLRKHPQTIAGL</sequence>
<reference evidence="1 2" key="1">
    <citation type="submission" date="2019-12" db="EMBL/GenBank/DDBJ databases">
        <title>Litoreibacter badius sp. nov., a novel bacteriochlorophyll a-containing bacterium in the genus Litoreibacter.</title>
        <authorList>
            <person name="Kanamuro M."/>
            <person name="Takabe Y."/>
            <person name="Mori K."/>
            <person name="Takaichi S."/>
            <person name="Hanada S."/>
        </authorList>
    </citation>
    <scope>NUCLEOTIDE SEQUENCE [LARGE SCALE GENOMIC DNA]</scope>
    <source>
        <strain evidence="1 2">K6</strain>
    </source>
</reference>
<dbReference type="EMBL" id="BLJE01000001">
    <property type="protein sequence ID" value="GFE63217.1"/>
    <property type="molecule type" value="Genomic_DNA"/>
</dbReference>
<organism evidence="1 2">
    <name type="scientific">Litoreibacter roseus</name>
    <dbReference type="NCBI Taxonomy" id="2601869"/>
    <lineage>
        <taxon>Bacteria</taxon>
        <taxon>Pseudomonadati</taxon>
        <taxon>Pseudomonadota</taxon>
        <taxon>Alphaproteobacteria</taxon>
        <taxon>Rhodobacterales</taxon>
        <taxon>Roseobacteraceae</taxon>
        <taxon>Litoreibacter</taxon>
    </lineage>
</organism>
<comment type="caution">
    <text evidence="1">The sequence shown here is derived from an EMBL/GenBank/DDBJ whole genome shotgun (WGS) entry which is preliminary data.</text>
</comment>
<protein>
    <submittedName>
        <fullName evidence="1">Uncharacterized protein</fullName>
    </submittedName>
</protein>
<name>A0A6N6JB49_9RHOB</name>
<evidence type="ECO:0000313" key="1">
    <source>
        <dbReference type="EMBL" id="GFE63217.1"/>
    </source>
</evidence>
<accession>A0A6N6JB49</accession>
<dbReference type="Proteomes" id="UP000436822">
    <property type="component" value="Unassembled WGS sequence"/>
</dbReference>
<keyword evidence="2" id="KW-1185">Reference proteome</keyword>
<proteinExistence type="predicted"/>
<evidence type="ECO:0000313" key="2">
    <source>
        <dbReference type="Proteomes" id="UP000436822"/>
    </source>
</evidence>